<gene>
    <name evidence="3" type="ORF">SISNIDRAFT_480911</name>
</gene>
<dbReference type="OrthoDB" id="2152029at2759"/>
<keyword evidence="1 3" id="KW-0378">Hydrolase</keyword>
<evidence type="ECO:0000313" key="4">
    <source>
        <dbReference type="Proteomes" id="UP000076722"/>
    </source>
</evidence>
<organism evidence="3 4">
    <name type="scientific">Sistotremastrum niveocremeum HHB9708</name>
    <dbReference type="NCBI Taxonomy" id="1314777"/>
    <lineage>
        <taxon>Eukaryota</taxon>
        <taxon>Fungi</taxon>
        <taxon>Dikarya</taxon>
        <taxon>Basidiomycota</taxon>
        <taxon>Agaricomycotina</taxon>
        <taxon>Agaricomycetes</taxon>
        <taxon>Sistotremastrales</taxon>
        <taxon>Sistotremastraceae</taxon>
        <taxon>Sertulicium</taxon>
        <taxon>Sertulicium niveocremeum</taxon>
    </lineage>
</organism>
<dbReference type="Proteomes" id="UP000076722">
    <property type="component" value="Unassembled WGS sequence"/>
</dbReference>
<proteinExistence type="predicted"/>
<dbReference type="EMBL" id="KV419395">
    <property type="protein sequence ID" value="KZS98126.1"/>
    <property type="molecule type" value="Genomic_DNA"/>
</dbReference>
<protein>
    <submittedName>
        <fullName evidence="3">Alpha/beta-hydrolase</fullName>
    </submittedName>
</protein>
<evidence type="ECO:0000259" key="2">
    <source>
        <dbReference type="Pfam" id="PF07859"/>
    </source>
</evidence>
<dbReference type="Gene3D" id="3.40.50.1820">
    <property type="entry name" value="alpha/beta hydrolase"/>
    <property type="match status" value="1"/>
</dbReference>
<dbReference type="InterPro" id="IPR050300">
    <property type="entry name" value="GDXG_lipolytic_enzyme"/>
</dbReference>
<dbReference type="Pfam" id="PF07859">
    <property type="entry name" value="Abhydrolase_3"/>
    <property type="match status" value="1"/>
</dbReference>
<evidence type="ECO:0000313" key="3">
    <source>
        <dbReference type="EMBL" id="KZS98126.1"/>
    </source>
</evidence>
<dbReference type="AlphaFoldDB" id="A0A164ZVK9"/>
<dbReference type="GO" id="GO:0016787">
    <property type="term" value="F:hydrolase activity"/>
    <property type="evidence" value="ECO:0007669"/>
    <property type="project" value="UniProtKB-KW"/>
</dbReference>
<dbReference type="PANTHER" id="PTHR48081:SF26">
    <property type="entry name" value="ALPHA_BETA HYDROLASE FOLD-3 DOMAIN-CONTAINING PROTEIN"/>
    <property type="match status" value="1"/>
</dbReference>
<name>A0A164ZVK9_9AGAM</name>
<dbReference type="PANTHER" id="PTHR48081">
    <property type="entry name" value="AB HYDROLASE SUPERFAMILY PROTEIN C4A8.06C"/>
    <property type="match status" value="1"/>
</dbReference>
<evidence type="ECO:0000256" key="1">
    <source>
        <dbReference type="ARBA" id="ARBA00022801"/>
    </source>
</evidence>
<keyword evidence="4" id="KW-1185">Reference proteome</keyword>
<dbReference type="InterPro" id="IPR029058">
    <property type="entry name" value="AB_hydrolase_fold"/>
</dbReference>
<dbReference type="STRING" id="1314777.A0A164ZVK9"/>
<dbReference type="InterPro" id="IPR013094">
    <property type="entry name" value="AB_hydrolase_3"/>
</dbReference>
<reference evidence="3 4" key="1">
    <citation type="journal article" date="2016" name="Mol. Biol. Evol.">
        <title>Comparative Genomics of Early-Diverging Mushroom-Forming Fungi Provides Insights into the Origins of Lignocellulose Decay Capabilities.</title>
        <authorList>
            <person name="Nagy L.G."/>
            <person name="Riley R."/>
            <person name="Tritt A."/>
            <person name="Adam C."/>
            <person name="Daum C."/>
            <person name="Floudas D."/>
            <person name="Sun H."/>
            <person name="Yadav J.S."/>
            <person name="Pangilinan J."/>
            <person name="Larsson K.H."/>
            <person name="Matsuura K."/>
            <person name="Barry K."/>
            <person name="Labutti K."/>
            <person name="Kuo R."/>
            <person name="Ohm R.A."/>
            <person name="Bhattacharya S.S."/>
            <person name="Shirouzu T."/>
            <person name="Yoshinaga Y."/>
            <person name="Martin F.M."/>
            <person name="Grigoriev I.V."/>
            <person name="Hibbett D.S."/>
        </authorList>
    </citation>
    <scope>NUCLEOTIDE SEQUENCE [LARGE SCALE GENOMIC DNA]</scope>
    <source>
        <strain evidence="3 4">HHB9708</strain>
    </source>
</reference>
<accession>A0A164ZVK9</accession>
<feature type="domain" description="Alpha/beta hydrolase fold-3" evidence="2">
    <location>
        <begin position="148"/>
        <end position="385"/>
    </location>
</feature>
<dbReference type="SUPFAM" id="SSF53474">
    <property type="entry name" value="alpha/beta-Hydrolases"/>
    <property type="match status" value="1"/>
</dbReference>
<sequence>MSDPDPTTGLIPTAESDDTPYSFQLLLSTVSLIVRVPAWLFFSLPPFRPRKTWNWKKAFNVQLIRHILTSPRRGGTNHKALATDIPPECTAVWIKGVDESLIQGDLTKYVSKAGVKPLPRLPGYWRHLSGQGRLLGSSPPINAEEKVILFFHGGAYVSLSAAPNDPTQGITRGTLSFVAKQSLNLQRILSVEYRLTTLTSPPSNPFPTALLDALSGYSYLINEVGFNPSNIIVMGDSAGGNLALALVRYLVKTPSTGLKPPGGLILHSPWSDMGISHRGPGTSIAEFVHSDYLSGEGDGPARAFTSPWGFEAIADSDPYFSPASLSLLKDEVKGMFDGFPKTFITAGGAERILDSIKTLDARMAADLGRENVTYFQGLDAVHDFTVFPWAEPERSQALDAIAHWFANL</sequence>